<dbReference type="EMBL" id="PIPO01000003">
    <property type="protein sequence ID" value="RUO33092.1"/>
    <property type="molecule type" value="Genomic_DNA"/>
</dbReference>
<dbReference type="InterPro" id="IPR000307">
    <property type="entry name" value="Ribosomal_bS16"/>
</dbReference>
<dbReference type="FunFam" id="3.30.1320.10:FF:000001">
    <property type="entry name" value="30S ribosomal protein S16"/>
    <property type="match status" value="1"/>
</dbReference>
<dbReference type="InterPro" id="IPR023803">
    <property type="entry name" value="Ribosomal_bS16_dom_sf"/>
</dbReference>
<keyword evidence="5" id="KW-1185">Reference proteome</keyword>
<evidence type="ECO:0000313" key="4">
    <source>
        <dbReference type="EMBL" id="RUO33092.1"/>
    </source>
</evidence>
<dbReference type="GO" id="GO:0006412">
    <property type="term" value="P:translation"/>
    <property type="evidence" value="ECO:0007669"/>
    <property type="project" value="UniProtKB-UniRule"/>
</dbReference>
<evidence type="ECO:0000256" key="1">
    <source>
        <dbReference type="ARBA" id="ARBA00022980"/>
    </source>
</evidence>
<evidence type="ECO:0000313" key="5">
    <source>
        <dbReference type="Proteomes" id="UP000287823"/>
    </source>
</evidence>
<name>A0A432WH02_9GAMM</name>
<dbReference type="HAMAP" id="MF_00385">
    <property type="entry name" value="Ribosomal_bS16"/>
    <property type="match status" value="1"/>
</dbReference>
<dbReference type="SUPFAM" id="SSF54565">
    <property type="entry name" value="Ribosomal protein S16"/>
    <property type="match status" value="1"/>
</dbReference>
<dbReference type="Gene3D" id="3.30.1320.10">
    <property type="match status" value="1"/>
</dbReference>
<dbReference type="PANTHER" id="PTHR12919">
    <property type="entry name" value="30S RIBOSOMAL PROTEIN S16"/>
    <property type="match status" value="1"/>
</dbReference>
<organism evidence="4 5">
    <name type="scientific">Aliidiomarina soli</name>
    <dbReference type="NCBI Taxonomy" id="1928574"/>
    <lineage>
        <taxon>Bacteria</taxon>
        <taxon>Pseudomonadati</taxon>
        <taxon>Pseudomonadota</taxon>
        <taxon>Gammaproteobacteria</taxon>
        <taxon>Alteromonadales</taxon>
        <taxon>Idiomarinaceae</taxon>
        <taxon>Aliidiomarina</taxon>
    </lineage>
</organism>
<dbReference type="Proteomes" id="UP000287823">
    <property type="component" value="Unassembled WGS sequence"/>
</dbReference>
<dbReference type="GO" id="GO:0005737">
    <property type="term" value="C:cytoplasm"/>
    <property type="evidence" value="ECO:0007669"/>
    <property type="project" value="UniProtKB-ARBA"/>
</dbReference>
<accession>A0A432WH02</accession>
<comment type="similarity">
    <text evidence="3">Belongs to the bacterial ribosomal protein bS16 family.</text>
</comment>
<comment type="caution">
    <text evidence="4">The sequence shown here is derived from an EMBL/GenBank/DDBJ whole genome shotgun (WGS) entry which is preliminary data.</text>
</comment>
<keyword evidence="2 3" id="KW-0687">Ribonucleoprotein</keyword>
<keyword evidence="1 3" id="KW-0689">Ribosomal protein</keyword>
<dbReference type="PANTHER" id="PTHR12919:SF20">
    <property type="entry name" value="SMALL RIBOSOMAL SUBUNIT PROTEIN BS16M"/>
    <property type="match status" value="1"/>
</dbReference>
<protein>
    <recommendedName>
        <fullName evidence="3">Small ribosomal subunit protein bS16</fullName>
    </recommendedName>
</protein>
<dbReference type="GO" id="GO:0003735">
    <property type="term" value="F:structural constituent of ribosome"/>
    <property type="evidence" value="ECO:0007669"/>
    <property type="project" value="InterPro"/>
</dbReference>
<dbReference type="GO" id="GO:0015935">
    <property type="term" value="C:small ribosomal subunit"/>
    <property type="evidence" value="ECO:0007669"/>
    <property type="project" value="TreeGrafter"/>
</dbReference>
<evidence type="ECO:0000256" key="3">
    <source>
        <dbReference type="HAMAP-Rule" id="MF_00385"/>
    </source>
</evidence>
<sequence>MVTIRLQRGGAKKRPFYQMVVTDSRNARDGRFIENVGFFNPVARGQEEKLRVDLGRVEHWVGQGAQLSERVSKLVKDANKAAA</sequence>
<reference evidence="4 5" key="1">
    <citation type="journal article" date="2011" name="Front. Microbiol.">
        <title>Genomic signatures of strain selection and enhancement in Bacillus atrophaeus var. globigii, a historical biowarfare simulant.</title>
        <authorList>
            <person name="Gibbons H.S."/>
            <person name="Broomall S.M."/>
            <person name="McNew L.A."/>
            <person name="Daligault H."/>
            <person name="Chapman C."/>
            <person name="Bruce D."/>
            <person name="Karavis M."/>
            <person name="Krepps M."/>
            <person name="McGregor P.A."/>
            <person name="Hong C."/>
            <person name="Park K.H."/>
            <person name="Akmal A."/>
            <person name="Feldman A."/>
            <person name="Lin J.S."/>
            <person name="Chang W.E."/>
            <person name="Higgs B.W."/>
            <person name="Demirev P."/>
            <person name="Lindquist J."/>
            <person name="Liem A."/>
            <person name="Fochler E."/>
            <person name="Read T.D."/>
            <person name="Tapia R."/>
            <person name="Johnson S."/>
            <person name="Bishop-Lilly K.A."/>
            <person name="Detter C."/>
            <person name="Han C."/>
            <person name="Sozhamannan S."/>
            <person name="Rosenzweig C.N."/>
            <person name="Skowronski E.W."/>
        </authorList>
    </citation>
    <scope>NUCLEOTIDE SEQUENCE [LARGE SCALE GENOMIC DNA]</scope>
    <source>
        <strain evidence="4 5">Y4G10-17</strain>
    </source>
</reference>
<dbReference type="NCBIfam" id="TIGR00002">
    <property type="entry name" value="S16"/>
    <property type="match status" value="1"/>
</dbReference>
<dbReference type="RefSeq" id="WP_126789796.1">
    <property type="nucleotide sequence ID" value="NZ_PIPO01000003.1"/>
</dbReference>
<proteinExistence type="inferred from homology"/>
<dbReference type="AlphaFoldDB" id="A0A432WH02"/>
<evidence type="ECO:0000256" key="2">
    <source>
        <dbReference type="ARBA" id="ARBA00023274"/>
    </source>
</evidence>
<gene>
    <name evidence="3" type="primary">rpsP</name>
    <name evidence="4" type="ORF">CWE14_07635</name>
</gene>
<dbReference type="Pfam" id="PF00886">
    <property type="entry name" value="Ribosomal_S16"/>
    <property type="match status" value="1"/>
</dbReference>